<protein>
    <recommendedName>
        <fullName evidence="4">Secreted protein</fullName>
    </recommendedName>
</protein>
<reference evidence="2 3" key="1">
    <citation type="journal article" date="2015" name="Genome Announc.">
        <title>Draft Genome Sequence of Norvancomycin-Producing Strain Amycolatopsis orientalis CPCC200066.</title>
        <authorList>
            <person name="Lei X."/>
            <person name="Yuan F."/>
            <person name="Shi Y."/>
            <person name="Li X."/>
            <person name="Wang L."/>
            <person name="Hong B."/>
        </authorList>
    </citation>
    <scope>NUCLEOTIDE SEQUENCE [LARGE SCALE GENOMIC DNA]</scope>
    <source>
        <strain evidence="2 3">B-37</strain>
    </source>
</reference>
<evidence type="ECO:0000256" key="1">
    <source>
        <dbReference type="SAM" id="SignalP"/>
    </source>
</evidence>
<organism evidence="2 3">
    <name type="scientific">Amycolatopsis orientalis</name>
    <name type="common">Nocardia orientalis</name>
    <dbReference type="NCBI Taxonomy" id="31958"/>
    <lineage>
        <taxon>Bacteria</taxon>
        <taxon>Bacillati</taxon>
        <taxon>Actinomycetota</taxon>
        <taxon>Actinomycetes</taxon>
        <taxon>Pseudonocardiales</taxon>
        <taxon>Pseudonocardiaceae</taxon>
        <taxon>Amycolatopsis</taxon>
    </lineage>
</organism>
<keyword evidence="1" id="KW-0732">Signal</keyword>
<dbReference type="RefSeq" id="WP_044854698.1">
    <property type="nucleotide sequence ID" value="NZ_CP016174.1"/>
</dbReference>
<dbReference type="EMBL" id="CP016174">
    <property type="protein sequence ID" value="ANN20367.1"/>
    <property type="molecule type" value="Genomic_DNA"/>
</dbReference>
<evidence type="ECO:0000313" key="3">
    <source>
        <dbReference type="Proteomes" id="UP000093695"/>
    </source>
</evidence>
<keyword evidence="3" id="KW-1185">Reference proteome</keyword>
<dbReference type="AlphaFoldDB" id="A0A193C7A5"/>
<name>A0A193C7A5_AMYOR</name>
<feature type="signal peptide" evidence="1">
    <location>
        <begin position="1"/>
        <end position="31"/>
    </location>
</feature>
<dbReference type="STRING" id="31958.SD37_35470"/>
<feature type="chain" id="PRO_5008256538" description="Secreted protein" evidence="1">
    <location>
        <begin position="32"/>
        <end position="81"/>
    </location>
</feature>
<gene>
    <name evidence="2" type="ORF">SD37_35470</name>
</gene>
<proteinExistence type="predicted"/>
<evidence type="ECO:0008006" key="4">
    <source>
        <dbReference type="Google" id="ProtNLM"/>
    </source>
</evidence>
<dbReference type="Proteomes" id="UP000093695">
    <property type="component" value="Chromosome"/>
</dbReference>
<accession>A0A193C7A5</accession>
<sequence>MKNALRRFAVAGAAVAAIASFNVVNAGAAQASDYEYFDTYENQDRCGSVGYHGQMVGDWNGWMCYPSNVIPWAYDLYVQPN</sequence>
<dbReference type="KEGG" id="aori:SD37_35470"/>
<evidence type="ECO:0000313" key="2">
    <source>
        <dbReference type="EMBL" id="ANN20367.1"/>
    </source>
</evidence>